<organism evidence="2 3">
    <name type="scientific">Natranaerobius trueperi</name>
    <dbReference type="NCBI Taxonomy" id="759412"/>
    <lineage>
        <taxon>Bacteria</taxon>
        <taxon>Bacillati</taxon>
        <taxon>Bacillota</taxon>
        <taxon>Clostridia</taxon>
        <taxon>Natranaerobiales</taxon>
        <taxon>Natranaerobiaceae</taxon>
        <taxon>Natranaerobius</taxon>
    </lineage>
</organism>
<keyword evidence="3" id="KW-1185">Reference proteome</keyword>
<feature type="transmembrane region" description="Helical" evidence="1">
    <location>
        <begin position="6"/>
        <end position="25"/>
    </location>
</feature>
<feature type="transmembrane region" description="Helical" evidence="1">
    <location>
        <begin position="65"/>
        <end position="84"/>
    </location>
</feature>
<feature type="transmembrane region" description="Helical" evidence="1">
    <location>
        <begin position="122"/>
        <end position="141"/>
    </location>
</feature>
<evidence type="ECO:0000313" key="2">
    <source>
        <dbReference type="EMBL" id="OWZ83186.1"/>
    </source>
</evidence>
<accession>A0A226BW09</accession>
<evidence type="ECO:0008006" key="4">
    <source>
        <dbReference type="Google" id="ProtNLM"/>
    </source>
</evidence>
<proteinExistence type="predicted"/>
<dbReference type="OrthoDB" id="9789346at2"/>
<keyword evidence="1" id="KW-0812">Transmembrane</keyword>
<sequence>MVQGIIYSILAGIFVSLQGVFNTRLSEEVDLWHTNTWVHSTGFFLAVALMFIFEGPPNFTNITNVRFDYLLGGVLAVLIVFSIMKGIGALGVSHSVTILIVTQITVSMIISIFGLFGDPAVSLSPTDIIGVVLMIIGVLMYQIF</sequence>
<dbReference type="PANTHER" id="PTHR34821">
    <property type="entry name" value="INNER MEMBRANE PROTEIN YDCZ"/>
    <property type="match status" value="1"/>
</dbReference>
<dbReference type="PANTHER" id="PTHR34821:SF3">
    <property type="entry name" value="MEMBRANE PROTEIN"/>
    <property type="match status" value="1"/>
</dbReference>
<dbReference type="Pfam" id="PF04657">
    <property type="entry name" value="DMT_YdcZ"/>
    <property type="match status" value="1"/>
</dbReference>
<feature type="transmembrane region" description="Helical" evidence="1">
    <location>
        <begin position="96"/>
        <end position="116"/>
    </location>
</feature>
<dbReference type="Proteomes" id="UP000214588">
    <property type="component" value="Unassembled WGS sequence"/>
</dbReference>
<feature type="transmembrane region" description="Helical" evidence="1">
    <location>
        <begin position="37"/>
        <end position="53"/>
    </location>
</feature>
<evidence type="ECO:0000256" key="1">
    <source>
        <dbReference type="SAM" id="Phobius"/>
    </source>
</evidence>
<dbReference type="EMBL" id="NIQC01000024">
    <property type="protein sequence ID" value="OWZ83186.1"/>
    <property type="molecule type" value="Genomic_DNA"/>
</dbReference>
<gene>
    <name evidence="2" type="ORF">CDO51_09810</name>
</gene>
<comment type="caution">
    <text evidence="2">The sequence shown here is derived from an EMBL/GenBank/DDBJ whole genome shotgun (WGS) entry which is preliminary data.</text>
</comment>
<evidence type="ECO:0000313" key="3">
    <source>
        <dbReference type="Proteomes" id="UP000214588"/>
    </source>
</evidence>
<dbReference type="AlphaFoldDB" id="A0A226BW09"/>
<keyword evidence="1" id="KW-0472">Membrane</keyword>
<dbReference type="GO" id="GO:0005886">
    <property type="term" value="C:plasma membrane"/>
    <property type="evidence" value="ECO:0007669"/>
    <property type="project" value="TreeGrafter"/>
</dbReference>
<dbReference type="InterPro" id="IPR006750">
    <property type="entry name" value="YdcZ"/>
</dbReference>
<name>A0A226BW09_9FIRM</name>
<protein>
    <recommendedName>
        <fullName evidence="4">EamA-like transporter family protein</fullName>
    </recommendedName>
</protein>
<keyword evidence="1" id="KW-1133">Transmembrane helix</keyword>
<reference evidence="2 3" key="1">
    <citation type="submission" date="2017-06" db="EMBL/GenBank/DDBJ databases">
        <title>Draft Genome Sequence of Natranaerobius trueperi halophilic, alkalithermophilic bacteria from soda lakes.</title>
        <authorList>
            <person name="Zhao B."/>
        </authorList>
    </citation>
    <scope>NUCLEOTIDE SEQUENCE [LARGE SCALE GENOMIC DNA]</scope>
    <source>
        <strain evidence="2 3">DSM 18760</strain>
    </source>
</reference>
<dbReference type="RefSeq" id="WP_089024090.1">
    <property type="nucleotide sequence ID" value="NZ_NIQC01000024.1"/>
</dbReference>